<evidence type="ECO:0000256" key="1">
    <source>
        <dbReference type="SAM" id="MobiDB-lite"/>
    </source>
</evidence>
<evidence type="ECO:0000313" key="2">
    <source>
        <dbReference type="EMBL" id="PMS14561.1"/>
    </source>
</evidence>
<name>A0A2N7VBL1_9BURK</name>
<accession>A0A2N7VBL1</accession>
<gene>
    <name evidence="2" type="ORF">C0Z18_30995</name>
</gene>
<keyword evidence="3" id="KW-1185">Reference proteome</keyword>
<evidence type="ECO:0000313" key="3">
    <source>
        <dbReference type="Proteomes" id="UP000235616"/>
    </source>
</evidence>
<proteinExistence type="predicted"/>
<feature type="compositionally biased region" description="Basic and acidic residues" evidence="1">
    <location>
        <begin position="25"/>
        <end position="35"/>
    </location>
</feature>
<reference evidence="2 3" key="1">
    <citation type="submission" date="2018-01" db="EMBL/GenBank/DDBJ databases">
        <title>Whole genome analyses suggest that Burkholderia sensu lato contains two further novel genera in the rhizoxinica-symbiotica group Mycetohabitans gen. nov., and Trinickia gen. nov.: implications for the evolution of diazotrophy and nodulation in the Burkholderiaceae.</title>
        <authorList>
            <person name="Estrada-de los Santos P."/>
            <person name="Palmer M."/>
            <person name="Chavez-Ramirez B."/>
            <person name="Beukes C."/>
            <person name="Steenkamp E.T."/>
            <person name="Hirsch A.M."/>
            <person name="Manyaka P."/>
            <person name="Maluk M."/>
            <person name="Lafos M."/>
            <person name="Crook M."/>
            <person name="Gross E."/>
            <person name="Simon M.F."/>
            <person name="Bueno dos Reis Junior F."/>
            <person name="Poole P.S."/>
            <person name="Venter S.N."/>
            <person name="James E.K."/>
        </authorList>
    </citation>
    <scope>NUCLEOTIDE SEQUENCE [LARGE SCALE GENOMIC DNA]</scope>
    <source>
        <strain evidence="2 3">GIMN1.004</strain>
    </source>
</reference>
<feature type="region of interest" description="Disordered" evidence="1">
    <location>
        <begin position="17"/>
        <end position="67"/>
    </location>
</feature>
<organism evidence="2 3">
    <name type="scientific">Trinickia dabaoshanensis</name>
    <dbReference type="NCBI Taxonomy" id="564714"/>
    <lineage>
        <taxon>Bacteria</taxon>
        <taxon>Pseudomonadati</taxon>
        <taxon>Pseudomonadota</taxon>
        <taxon>Betaproteobacteria</taxon>
        <taxon>Burkholderiales</taxon>
        <taxon>Burkholderiaceae</taxon>
        <taxon>Trinickia</taxon>
    </lineage>
</organism>
<dbReference type="Proteomes" id="UP000235616">
    <property type="component" value="Unassembled WGS sequence"/>
</dbReference>
<feature type="compositionally biased region" description="Low complexity" evidence="1">
    <location>
        <begin position="43"/>
        <end position="52"/>
    </location>
</feature>
<comment type="caution">
    <text evidence="2">The sequence shown here is derived from an EMBL/GenBank/DDBJ whole genome shotgun (WGS) entry which is preliminary data.</text>
</comment>
<dbReference type="AlphaFoldDB" id="A0A2N7VBL1"/>
<feature type="compositionally biased region" description="Polar residues" evidence="1">
    <location>
        <begin position="53"/>
        <end position="67"/>
    </location>
</feature>
<dbReference type="EMBL" id="PNYA01000043">
    <property type="protein sequence ID" value="PMS14561.1"/>
    <property type="molecule type" value="Genomic_DNA"/>
</dbReference>
<protein>
    <submittedName>
        <fullName evidence="2">Uncharacterized protein</fullName>
    </submittedName>
</protein>
<sequence length="67" mass="6663">MTISSISTQVAGLAMQSAQYASPGKEAREVGPDRDGDADDASRAVAPAAASVNPQGQTVGTMINATA</sequence>
<dbReference type="RefSeq" id="WP_102649276.1">
    <property type="nucleotide sequence ID" value="NZ_PNYA01000043.1"/>
</dbReference>